<keyword evidence="1" id="KW-1133">Transmembrane helix</keyword>
<dbReference type="OrthoDB" id="3358048at2759"/>
<evidence type="ECO:0000313" key="3">
    <source>
        <dbReference type="Proteomes" id="UP000503462"/>
    </source>
</evidence>
<feature type="transmembrane region" description="Helical" evidence="1">
    <location>
        <begin position="75"/>
        <end position="96"/>
    </location>
</feature>
<protein>
    <submittedName>
        <fullName evidence="2">Uncharacterized protein</fullName>
    </submittedName>
</protein>
<dbReference type="Proteomes" id="UP000503462">
    <property type="component" value="Chromosome 2"/>
</dbReference>
<organism evidence="2 3">
    <name type="scientific">Peltaster fructicola</name>
    <dbReference type="NCBI Taxonomy" id="286661"/>
    <lineage>
        <taxon>Eukaryota</taxon>
        <taxon>Fungi</taxon>
        <taxon>Dikarya</taxon>
        <taxon>Ascomycota</taxon>
        <taxon>Pezizomycotina</taxon>
        <taxon>Dothideomycetes</taxon>
        <taxon>Dothideomycetes incertae sedis</taxon>
        <taxon>Peltaster</taxon>
    </lineage>
</organism>
<name>A0A6H0XTV1_9PEZI</name>
<sequence length="186" mass="21281">MATARLRKVFRYPDDDEHEPGELDEEEQEKLIADLQQRDADNGRIYTFLFAFVPGGAILYFLATVFTATGLRDRLIAFISLFCVAATTYILLLQPLASPDRKGKKPVYVAERESSPVHRSLPYLITAWSSVLLITAALSWWNSSYDHAVREALPIVIFAFTMYVREQLRPLAWQELHQARYELKGA</sequence>
<dbReference type="EMBL" id="CP051140">
    <property type="protein sequence ID" value="QIW98100.1"/>
    <property type="molecule type" value="Genomic_DNA"/>
</dbReference>
<reference evidence="2 3" key="1">
    <citation type="journal article" date="2016" name="Sci. Rep.">
        <title>Peltaster fructicola genome reveals evolution from an invasive phytopathogen to an ectophytic parasite.</title>
        <authorList>
            <person name="Xu C."/>
            <person name="Chen H."/>
            <person name="Gleason M.L."/>
            <person name="Xu J.R."/>
            <person name="Liu H."/>
            <person name="Zhang R."/>
            <person name="Sun G."/>
        </authorList>
    </citation>
    <scope>NUCLEOTIDE SEQUENCE [LARGE SCALE GENOMIC DNA]</scope>
    <source>
        <strain evidence="2 3">LNHT1506</strain>
    </source>
</reference>
<accession>A0A6H0XTV1</accession>
<keyword evidence="1" id="KW-0812">Transmembrane</keyword>
<gene>
    <name evidence="2" type="ORF">AMS68_003618</name>
</gene>
<keyword evidence="3" id="KW-1185">Reference proteome</keyword>
<evidence type="ECO:0000313" key="2">
    <source>
        <dbReference type="EMBL" id="QIW98100.1"/>
    </source>
</evidence>
<evidence type="ECO:0000256" key="1">
    <source>
        <dbReference type="SAM" id="Phobius"/>
    </source>
</evidence>
<dbReference type="AlphaFoldDB" id="A0A6H0XTV1"/>
<proteinExistence type="predicted"/>
<feature type="transmembrane region" description="Helical" evidence="1">
    <location>
        <begin position="45"/>
        <end position="63"/>
    </location>
</feature>
<keyword evidence="1" id="KW-0472">Membrane</keyword>